<dbReference type="AlphaFoldDB" id="Q8DJ04"/>
<evidence type="ECO:0000313" key="2">
    <source>
        <dbReference type="Proteomes" id="UP000000440"/>
    </source>
</evidence>
<gene>
    <name evidence="1" type="ordered locus">tsr1427</name>
</gene>
<dbReference type="Proteomes" id="UP000000440">
    <property type="component" value="Chromosome"/>
</dbReference>
<dbReference type="KEGG" id="tel:tsr1427"/>
<evidence type="ECO:0000313" key="1">
    <source>
        <dbReference type="EMBL" id="BAC08979.1"/>
    </source>
</evidence>
<organism evidence="1 2">
    <name type="scientific">Thermosynechococcus vestitus (strain NIES-2133 / IAM M-273 / BP-1)</name>
    <dbReference type="NCBI Taxonomy" id="197221"/>
    <lineage>
        <taxon>Bacteria</taxon>
        <taxon>Bacillati</taxon>
        <taxon>Cyanobacteriota</taxon>
        <taxon>Cyanophyceae</taxon>
        <taxon>Acaryochloridales</taxon>
        <taxon>Thermosynechococcaceae</taxon>
        <taxon>Thermosynechococcus</taxon>
    </lineage>
</organism>
<proteinExistence type="predicted"/>
<keyword evidence="2" id="KW-1185">Reference proteome</keyword>
<dbReference type="EMBL" id="BA000039">
    <property type="protein sequence ID" value="BAC08979.1"/>
    <property type="molecule type" value="Genomic_DNA"/>
</dbReference>
<reference evidence="1 2" key="1">
    <citation type="journal article" date="2002" name="DNA Res.">
        <title>Complete genome structure of the thermophilic cyanobacterium Thermosynechococcus elongatus BP-1.</title>
        <authorList>
            <person name="Nakamura Y."/>
            <person name="Kaneko T."/>
            <person name="Sato S."/>
            <person name="Ikeuchi M."/>
            <person name="Katoh H."/>
            <person name="Sasamoto S."/>
            <person name="Watanabe A."/>
            <person name="Iriguchi M."/>
            <person name="Kawashima K."/>
            <person name="Kimura T."/>
            <person name="Kishida Y."/>
            <person name="Kiyokawa C."/>
            <person name="Kohara M."/>
            <person name="Matsumoto M."/>
            <person name="Matsuno A."/>
            <person name="Nakazaki N."/>
            <person name="Shimpo S."/>
            <person name="Sugimoto M."/>
            <person name="Takeuchi C."/>
            <person name="Yamada M."/>
            <person name="Tabata S."/>
        </authorList>
    </citation>
    <scope>NUCLEOTIDE SEQUENCE [LARGE SCALE GENOMIC DNA]</scope>
    <source>
        <strain evidence="2">IAM M-273 / NIES-2133 / BP-1</strain>
    </source>
</reference>
<accession>Q8DJ04</accession>
<dbReference type="EnsemblBacteria" id="BAC08979">
    <property type="protein sequence ID" value="BAC08979"/>
    <property type="gene ID" value="BAC08979"/>
</dbReference>
<sequence length="98" mass="10601">MEGREPKDFTSELIPAMDSPIVTPTTCRFCRFYYSEGRRGGICEKLNVPVRGFWRACPLGSAIPARGNEPAIAASPSTAASPLSAFVFFSEDDPEAIA</sequence>
<name>Q8DJ04_THEVB</name>
<protein>
    <submittedName>
        <fullName evidence="1">Tsr1427 protein</fullName>
    </submittedName>
</protein>